<sequence length="122" mass="13170">MLKSLDKKRPDLDSLDALQDRLKIVVGSKKFLLILDDIREEENRDISKREDVLALVACGKFGNRILGSVQEWCARKDNGLEVESSGWVGDGSKPVAGLGEVDELGSVGVKKFAVGNGLGGDD</sequence>
<name>A0AAV7G0G5_DENCH</name>
<evidence type="ECO:0000313" key="1">
    <source>
        <dbReference type="EMBL" id="KAH0449571.1"/>
    </source>
</evidence>
<evidence type="ECO:0000313" key="2">
    <source>
        <dbReference type="Proteomes" id="UP000775213"/>
    </source>
</evidence>
<organism evidence="1 2">
    <name type="scientific">Dendrobium chrysotoxum</name>
    <name type="common">Orchid</name>
    <dbReference type="NCBI Taxonomy" id="161865"/>
    <lineage>
        <taxon>Eukaryota</taxon>
        <taxon>Viridiplantae</taxon>
        <taxon>Streptophyta</taxon>
        <taxon>Embryophyta</taxon>
        <taxon>Tracheophyta</taxon>
        <taxon>Spermatophyta</taxon>
        <taxon>Magnoliopsida</taxon>
        <taxon>Liliopsida</taxon>
        <taxon>Asparagales</taxon>
        <taxon>Orchidaceae</taxon>
        <taxon>Epidendroideae</taxon>
        <taxon>Malaxideae</taxon>
        <taxon>Dendrobiinae</taxon>
        <taxon>Dendrobium</taxon>
    </lineage>
</organism>
<proteinExistence type="predicted"/>
<dbReference type="EMBL" id="JAGFBR010000018">
    <property type="protein sequence ID" value="KAH0449571.1"/>
    <property type="molecule type" value="Genomic_DNA"/>
</dbReference>
<reference evidence="1 2" key="1">
    <citation type="journal article" date="2021" name="Hortic Res">
        <title>Chromosome-scale assembly of the Dendrobium chrysotoxum genome enhances the understanding of orchid evolution.</title>
        <authorList>
            <person name="Zhang Y."/>
            <person name="Zhang G.Q."/>
            <person name="Zhang D."/>
            <person name="Liu X.D."/>
            <person name="Xu X.Y."/>
            <person name="Sun W.H."/>
            <person name="Yu X."/>
            <person name="Zhu X."/>
            <person name="Wang Z.W."/>
            <person name="Zhao X."/>
            <person name="Zhong W.Y."/>
            <person name="Chen H."/>
            <person name="Yin W.L."/>
            <person name="Huang T."/>
            <person name="Niu S.C."/>
            <person name="Liu Z.J."/>
        </authorList>
    </citation>
    <scope>NUCLEOTIDE SEQUENCE [LARGE SCALE GENOMIC DNA]</scope>
    <source>
        <strain evidence="1">Lindl</strain>
    </source>
</reference>
<dbReference type="Proteomes" id="UP000775213">
    <property type="component" value="Unassembled WGS sequence"/>
</dbReference>
<dbReference type="AlphaFoldDB" id="A0AAV7G0G5"/>
<protein>
    <submittedName>
        <fullName evidence="1">Uncharacterized protein</fullName>
    </submittedName>
</protein>
<keyword evidence="2" id="KW-1185">Reference proteome</keyword>
<comment type="caution">
    <text evidence="1">The sequence shown here is derived from an EMBL/GenBank/DDBJ whole genome shotgun (WGS) entry which is preliminary data.</text>
</comment>
<accession>A0AAV7G0G5</accession>
<gene>
    <name evidence="1" type="ORF">IEQ34_020263</name>
</gene>